<dbReference type="EMBL" id="CM007896">
    <property type="protein sequence ID" value="OTG20353.1"/>
    <property type="molecule type" value="Genomic_DNA"/>
</dbReference>
<feature type="transmembrane region" description="Helical" evidence="8">
    <location>
        <begin position="55"/>
        <end position="75"/>
    </location>
</feature>
<evidence type="ECO:0000256" key="7">
    <source>
        <dbReference type="ARBA" id="ARBA00023294"/>
    </source>
</evidence>
<dbReference type="Proteomes" id="UP000215914">
    <property type="component" value="Chromosome 7"/>
</dbReference>
<keyword evidence="3" id="KW-0813">Transport</keyword>
<organism evidence="10 11">
    <name type="scientific">Helianthus annuus</name>
    <name type="common">Common sunflower</name>
    <dbReference type="NCBI Taxonomy" id="4232"/>
    <lineage>
        <taxon>Eukaryota</taxon>
        <taxon>Viridiplantae</taxon>
        <taxon>Streptophyta</taxon>
        <taxon>Embryophyta</taxon>
        <taxon>Tracheophyta</taxon>
        <taxon>Spermatophyta</taxon>
        <taxon>Magnoliopsida</taxon>
        <taxon>eudicotyledons</taxon>
        <taxon>Gunneridae</taxon>
        <taxon>Pentapetalae</taxon>
        <taxon>asterids</taxon>
        <taxon>campanulids</taxon>
        <taxon>Asterales</taxon>
        <taxon>Asteraceae</taxon>
        <taxon>Asteroideae</taxon>
        <taxon>Heliantheae alliance</taxon>
        <taxon>Heliantheae</taxon>
        <taxon>Helianthus</taxon>
    </lineage>
</organism>
<dbReference type="InterPro" id="IPR004776">
    <property type="entry name" value="Mem_transp_PIN-like"/>
</dbReference>
<comment type="subcellular location">
    <subcellularLocation>
        <location evidence="1">Membrane</location>
        <topology evidence="1">Multi-pass membrane protein</topology>
    </subcellularLocation>
</comment>
<keyword evidence="4 8" id="KW-0812">Transmembrane</keyword>
<keyword evidence="5 8" id="KW-1133">Transmembrane helix</keyword>
<name>A0A251UBC1_HELAN</name>
<keyword evidence="6 8" id="KW-0472">Membrane</keyword>
<dbReference type="PANTHER" id="PTHR31752:SF66">
    <property type="entry name" value="AUXIN EFFLUX CARRIER COMPONENT 1B-RELATED"/>
    <property type="match status" value="1"/>
</dbReference>
<protein>
    <submittedName>
        <fullName evidence="9">Membrane transport protein</fullName>
    </submittedName>
    <submittedName>
        <fullName evidence="10">Putative auxin efflux carrier</fullName>
    </submittedName>
</protein>
<reference evidence="10" key="2">
    <citation type="submission" date="2017-02" db="EMBL/GenBank/DDBJ databases">
        <title>Sunflower complete genome.</title>
        <authorList>
            <person name="Langlade N."/>
            <person name="Munos S."/>
        </authorList>
    </citation>
    <scope>NUCLEOTIDE SEQUENCE [LARGE SCALE GENOMIC DNA]</scope>
    <source>
        <tissue evidence="10">Leaves</tissue>
    </source>
</reference>
<dbReference type="InterPro" id="IPR051107">
    <property type="entry name" value="Auxin_Efflux_Carrier"/>
</dbReference>
<evidence type="ECO:0000256" key="4">
    <source>
        <dbReference type="ARBA" id="ARBA00022692"/>
    </source>
</evidence>
<dbReference type="GO" id="GO:0055085">
    <property type="term" value="P:transmembrane transport"/>
    <property type="evidence" value="ECO:0007669"/>
    <property type="project" value="InterPro"/>
</dbReference>
<evidence type="ECO:0000256" key="1">
    <source>
        <dbReference type="ARBA" id="ARBA00004141"/>
    </source>
</evidence>
<dbReference type="GO" id="GO:0016020">
    <property type="term" value="C:membrane"/>
    <property type="evidence" value="ECO:0007669"/>
    <property type="project" value="UniProtKB-SubCell"/>
</dbReference>
<keyword evidence="7" id="KW-0927">Auxin signaling pathway</keyword>
<dbReference type="AlphaFoldDB" id="A0A251UBC1"/>
<proteinExistence type="inferred from homology"/>
<dbReference type="PANTHER" id="PTHR31752">
    <property type="entry name" value="AUXIN EFFLUX CARRIER COMPONENT 1B-RELATED"/>
    <property type="match status" value="1"/>
</dbReference>
<dbReference type="Pfam" id="PF03547">
    <property type="entry name" value="Mem_trans"/>
    <property type="match status" value="1"/>
</dbReference>
<keyword evidence="11" id="KW-1185">Reference proteome</keyword>
<evidence type="ECO:0000256" key="6">
    <source>
        <dbReference type="ARBA" id="ARBA00023136"/>
    </source>
</evidence>
<evidence type="ECO:0000256" key="5">
    <source>
        <dbReference type="ARBA" id="ARBA00022989"/>
    </source>
</evidence>
<evidence type="ECO:0000313" key="10">
    <source>
        <dbReference type="EMBL" id="OTG20353.1"/>
    </source>
</evidence>
<reference evidence="9" key="3">
    <citation type="submission" date="2020-06" db="EMBL/GenBank/DDBJ databases">
        <title>Helianthus annuus Genome sequencing and assembly Release 2.</title>
        <authorList>
            <person name="Gouzy J."/>
            <person name="Langlade N."/>
            <person name="Munos S."/>
        </authorList>
    </citation>
    <scope>NUCLEOTIDE SEQUENCE</scope>
    <source>
        <tissue evidence="9">Leaves</tissue>
    </source>
</reference>
<dbReference type="EMBL" id="MNCJ02000322">
    <property type="protein sequence ID" value="KAF5797720.1"/>
    <property type="molecule type" value="Genomic_DNA"/>
</dbReference>
<accession>A0A251UBC1</accession>
<evidence type="ECO:0000256" key="2">
    <source>
        <dbReference type="ARBA" id="ARBA00009177"/>
    </source>
</evidence>
<sequence length="77" mass="9057">MKAQDSDRIYRIYHLHFISTNNPYTMNRFVALFAAPLLSFHFISTNNPYTMNTRFIAADTLQKLMVLVGLALYYINY</sequence>
<evidence type="ECO:0000313" key="11">
    <source>
        <dbReference type="Proteomes" id="UP000215914"/>
    </source>
</evidence>
<dbReference type="GO" id="GO:0009734">
    <property type="term" value="P:auxin-activated signaling pathway"/>
    <property type="evidence" value="ECO:0007669"/>
    <property type="project" value="UniProtKB-KW"/>
</dbReference>
<dbReference type="Gramene" id="mRNA:HanXRQr2_Chr07g0284011">
    <property type="protein sequence ID" value="CDS:HanXRQr2_Chr07g0284011.1"/>
    <property type="gene ID" value="HanXRQr2_Chr07g0284011"/>
</dbReference>
<evidence type="ECO:0000313" key="9">
    <source>
        <dbReference type="EMBL" id="KAF5797720.1"/>
    </source>
</evidence>
<gene>
    <name evidence="10" type="ORF">HannXRQ_Chr07g0192101</name>
    <name evidence="9" type="ORF">HanXRQr2_Chr07g0284011</name>
</gene>
<dbReference type="InParanoid" id="A0A251UBC1"/>
<feature type="transmembrane region" description="Helical" evidence="8">
    <location>
        <begin position="25"/>
        <end position="43"/>
    </location>
</feature>
<reference evidence="9 11" key="1">
    <citation type="journal article" date="2017" name="Nature">
        <title>The sunflower genome provides insights into oil metabolism, flowering and Asterid evolution.</title>
        <authorList>
            <person name="Badouin H."/>
            <person name="Gouzy J."/>
            <person name="Grassa C.J."/>
            <person name="Murat F."/>
            <person name="Staton S.E."/>
            <person name="Cottret L."/>
            <person name="Lelandais-Briere C."/>
            <person name="Owens G.L."/>
            <person name="Carrere S."/>
            <person name="Mayjonade B."/>
            <person name="Legrand L."/>
            <person name="Gill N."/>
            <person name="Kane N.C."/>
            <person name="Bowers J.E."/>
            <person name="Hubner S."/>
            <person name="Bellec A."/>
            <person name="Berard A."/>
            <person name="Berges H."/>
            <person name="Blanchet N."/>
            <person name="Boniface M.C."/>
            <person name="Brunel D."/>
            <person name="Catrice O."/>
            <person name="Chaidir N."/>
            <person name="Claudel C."/>
            <person name="Donnadieu C."/>
            <person name="Faraut T."/>
            <person name="Fievet G."/>
            <person name="Helmstetter N."/>
            <person name="King M."/>
            <person name="Knapp S.J."/>
            <person name="Lai Z."/>
            <person name="Le Paslier M.C."/>
            <person name="Lippi Y."/>
            <person name="Lorenzon L."/>
            <person name="Mandel J.R."/>
            <person name="Marage G."/>
            <person name="Marchand G."/>
            <person name="Marquand E."/>
            <person name="Bret-Mestries E."/>
            <person name="Morien E."/>
            <person name="Nambeesan S."/>
            <person name="Nguyen T."/>
            <person name="Pegot-Espagnet P."/>
            <person name="Pouilly N."/>
            <person name="Raftis F."/>
            <person name="Sallet E."/>
            <person name="Schiex T."/>
            <person name="Thomas J."/>
            <person name="Vandecasteele C."/>
            <person name="Vares D."/>
            <person name="Vear F."/>
            <person name="Vautrin S."/>
            <person name="Crespi M."/>
            <person name="Mangin B."/>
            <person name="Burke J.M."/>
            <person name="Salse J."/>
            <person name="Munos S."/>
            <person name="Vincourt P."/>
            <person name="Rieseberg L.H."/>
            <person name="Langlade N.B."/>
        </authorList>
    </citation>
    <scope>NUCLEOTIDE SEQUENCE [LARGE SCALE GENOMIC DNA]</scope>
    <source>
        <strain evidence="11">cv. SF193</strain>
        <tissue evidence="9">Leaves</tissue>
    </source>
</reference>
<evidence type="ECO:0000256" key="3">
    <source>
        <dbReference type="ARBA" id="ARBA00022448"/>
    </source>
</evidence>
<evidence type="ECO:0000256" key="8">
    <source>
        <dbReference type="SAM" id="Phobius"/>
    </source>
</evidence>
<comment type="similarity">
    <text evidence="2">Belongs to the auxin efflux carrier (TC 2.A.69.1) family.</text>
</comment>